<gene>
    <name evidence="3" type="ORF">A3C04_03960</name>
</gene>
<keyword evidence="2" id="KW-0472">Membrane</keyword>
<dbReference type="AlphaFoldDB" id="A0A1G2R2T3"/>
<evidence type="ECO:0000256" key="1">
    <source>
        <dbReference type="SAM" id="Coils"/>
    </source>
</evidence>
<feature type="transmembrane region" description="Helical" evidence="2">
    <location>
        <begin position="6"/>
        <end position="24"/>
    </location>
</feature>
<protein>
    <recommendedName>
        <fullName evidence="5">DUF4878 domain-containing protein</fullName>
    </recommendedName>
</protein>
<dbReference type="Proteomes" id="UP000178092">
    <property type="component" value="Unassembled WGS sequence"/>
</dbReference>
<reference evidence="3 4" key="1">
    <citation type="journal article" date="2016" name="Nat. Commun.">
        <title>Thousands of microbial genomes shed light on interconnected biogeochemical processes in an aquifer system.</title>
        <authorList>
            <person name="Anantharaman K."/>
            <person name="Brown C.T."/>
            <person name="Hug L.A."/>
            <person name="Sharon I."/>
            <person name="Castelle C.J."/>
            <person name="Probst A.J."/>
            <person name="Thomas B.C."/>
            <person name="Singh A."/>
            <person name="Wilkins M.J."/>
            <person name="Karaoz U."/>
            <person name="Brodie E.L."/>
            <person name="Williams K.H."/>
            <person name="Hubbard S.S."/>
            <person name="Banfield J.F."/>
        </authorList>
    </citation>
    <scope>NUCLEOTIDE SEQUENCE [LARGE SCALE GENOMIC DNA]</scope>
</reference>
<keyword evidence="2" id="KW-0812">Transmembrane</keyword>
<accession>A0A1G2R2T3</accession>
<dbReference type="EMBL" id="MHTV01000030">
    <property type="protein sequence ID" value="OHA66562.1"/>
    <property type="molecule type" value="Genomic_DNA"/>
</dbReference>
<evidence type="ECO:0000313" key="3">
    <source>
        <dbReference type="EMBL" id="OHA66562.1"/>
    </source>
</evidence>
<evidence type="ECO:0008006" key="5">
    <source>
        <dbReference type="Google" id="ProtNLM"/>
    </source>
</evidence>
<organism evidence="3 4">
    <name type="scientific">Candidatus Wildermuthbacteria bacterium RIFCSPHIGHO2_02_FULL_45_25</name>
    <dbReference type="NCBI Taxonomy" id="1802450"/>
    <lineage>
        <taxon>Bacteria</taxon>
        <taxon>Candidatus Wildermuthiibacteriota</taxon>
    </lineage>
</organism>
<evidence type="ECO:0000313" key="4">
    <source>
        <dbReference type="Proteomes" id="UP000178092"/>
    </source>
</evidence>
<evidence type="ECO:0000256" key="2">
    <source>
        <dbReference type="SAM" id="Phobius"/>
    </source>
</evidence>
<sequence>MKGAVKPLAIGIVILVAGELILFWQYQRLEAKRLPAVEQKIERQQQELERARAENALKEFLALRIDGKEGKAKLFLTEQAEVQMRQAGLKLTDNFTDYEIELLGVMEEGRVRFQVAMVGADGLQKQLELITVQKNGGEYYIDELRLAG</sequence>
<keyword evidence="2" id="KW-1133">Transmembrane helix</keyword>
<comment type="caution">
    <text evidence="3">The sequence shown here is derived from an EMBL/GenBank/DDBJ whole genome shotgun (WGS) entry which is preliminary data.</text>
</comment>
<feature type="coiled-coil region" evidence="1">
    <location>
        <begin position="34"/>
        <end position="63"/>
    </location>
</feature>
<name>A0A1G2R2T3_9BACT</name>
<keyword evidence="1" id="KW-0175">Coiled coil</keyword>
<proteinExistence type="predicted"/>